<dbReference type="EMBL" id="OZ034813">
    <property type="protein sequence ID" value="CAL1355412.1"/>
    <property type="molecule type" value="Genomic_DNA"/>
</dbReference>
<feature type="compositionally biased region" description="Low complexity" evidence="1">
    <location>
        <begin position="34"/>
        <end position="46"/>
    </location>
</feature>
<sequence length="70" mass="8039">MHSTNINVRQTKMKASRMCLKYKDTAEKTRKARTTSSHMTNMTTSTLHKKGTTRISSHSLVRKQNNKSKT</sequence>
<feature type="compositionally biased region" description="Basic residues" evidence="1">
    <location>
        <begin position="60"/>
        <end position="70"/>
    </location>
</feature>
<organism evidence="2 3">
    <name type="scientific">Linum trigynum</name>
    <dbReference type="NCBI Taxonomy" id="586398"/>
    <lineage>
        <taxon>Eukaryota</taxon>
        <taxon>Viridiplantae</taxon>
        <taxon>Streptophyta</taxon>
        <taxon>Embryophyta</taxon>
        <taxon>Tracheophyta</taxon>
        <taxon>Spermatophyta</taxon>
        <taxon>Magnoliopsida</taxon>
        <taxon>eudicotyledons</taxon>
        <taxon>Gunneridae</taxon>
        <taxon>Pentapetalae</taxon>
        <taxon>rosids</taxon>
        <taxon>fabids</taxon>
        <taxon>Malpighiales</taxon>
        <taxon>Linaceae</taxon>
        <taxon>Linum</taxon>
    </lineage>
</organism>
<evidence type="ECO:0000313" key="3">
    <source>
        <dbReference type="Proteomes" id="UP001497516"/>
    </source>
</evidence>
<name>A0AAV2CHF6_9ROSI</name>
<evidence type="ECO:0000313" key="2">
    <source>
        <dbReference type="EMBL" id="CAL1355412.1"/>
    </source>
</evidence>
<accession>A0AAV2CHF6</accession>
<keyword evidence="3" id="KW-1185">Reference proteome</keyword>
<reference evidence="2 3" key="1">
    <citation type="submission" date="2024-04" db="EMBL/GenBank/DDBJ databases">
        <authorList>
            <person name="Fracassetti M."/>
        </authorList>
    </citation>
    <scope>NUCLEOTIDE SEQUENCE [LARGE SCALE GENOMIC DNA]</scope>
</reference>
<dbReference type="Proteomes" id="UP001497516">
    <property type="component" value="Chromosome 1"/>
</dbReference>
<evidence type="ECO:0000256" key="1">
    <source>
        <dbReference type="SAM" id="MobiDB-lite"/>
    </source>
</evidence>
<gene>
    <name evidence="2" type="ORF">LTRI10_LOCUS3177</name>
</gene>
<feature type="region of interest" description="Disordered" evidence="1">
    <location>
        <begin position="25"/>
        <end position="70"/>
    </location>
</feature>
<proteinExistence type="predicted"/>
<dbReference type="AlphaFoldDB" id="A0AAV2CHF6"/>
<protein>
    <submittedName>
        <fullName evidence="2">Uncharacterized protein</fullName>
    </submittedName>
</protein>